<name>A0ABV9GNN8_9BACL</name>
<dbReference type="Proteomes" id="UP001596022">
    <property type="component" value="Unassembled WGS sequence"/>
</dbReference>
<reference evidence="3" key="1">
    <citation type="journal article" date="2019" name="Int. J. Syst. Evol. Microbiol.">
        <title>The Global Catalogue of Microorganisms (GCM) 10K type strain sequencing project: providing services to taxonomists for standard genome sequencing and annotation.</title>
        <authorList>
            <consortium name="The Broad Institute Genomics Platform"/>
            <consortium name="The Broad Institute Genome Sequencing Center for Infectious Disease"/>
            <person name="Wu L."/>
            <person name="Ma J."/>
        </authorList>
    </citation>
    <scope>NUCLEOTIDE SEQUENCE [LARGE SCALE GENOMIC DNA]</scope>
    <source>
        <strain evidence="3">CGMCC 1.16306</strain>
    </source>
</reference>
<evidence type="ECO:0000313" key="2">
    <source>
        <dbReference type="EMBL" id="MFC4619796.1"/>
    </source>
</evidence>
<dbReference type="EMBL" id="JBHSFW010000012">
    <property type="protein sequence ID" value="MFC4619796.1"/>
    <property type="molecule type" value="Genomic_DNA"/>
</dbReference>
<keyword evidence="3" id="KW-1185">Reference proteome</keyword>
<dbReference type="RefSeq" id="WP_376846888.1">
    <property type="nucleotide sequence ID" value="NZ_JBHSFW010000012.1"/>
</dbReference>
<gene>
    <name evidence="2" type="ORF">ACFO4N_13875</name>
</gene>
<evidence type="ECO:0000313" key="3">
    <source>
        <dbReference type="Proteomes" id="UP001596022"/>
    </source>
</evidence>
<organism evidence="2 3">
    <name type="scientific">Camelliibacillus cellulosilyticus</name>
    <dbReference type="NCBI Taxonomy" id="2174486"/>
    <lineage>
        <taxon>Bacteria</taxon>
        <taxon>Bacillati</taxon>
        <taxon>Bacillota</taxon>
        <taxon>Bacilli</taxon>
        <taxon>Bacillales</taxon>
        <taxon>Sporolactobacillaceae</taxon>
        <taxon>Camelliibacillus</taxon>
    </lineage>
</organism>
<sequence>MNRSYAMAFPLVPISWLLIEMYDRYIHHLSYESYKIAIWFMVTGIIILQAALILVFKRRY</sequence>
<comment type="caution">
    <text evidence="2">The sequence shown here is derived from an EMBL/GenBank/DDBJ whole genome shotgun (WGS) entry which is preliminary data.</text>
</comment>
<accession>A0ABV9GNN8</accession>
<protein>
    <submittedName>
        <fullName evidence="2">Uncharacterized protein</fullName>
    </submittedName>
</protein>
<evidence type="ECO:0000256" key="1">
    <source>
        <dbReference type="SAM" id="Phobius"/>
    </source>
</evidence>
<keyword evidence="1" id="KW-0812">Transmembrane</keyword>
<keyword evidence="1" id="KW-0472">Membrane</keyword>
<feature type="transmembrane region" description="Helical" evidence="1">
    <location>
        <begin position="36"/>
        <end position="56"/>
    </location>
</feature>
<proteinExistence type="predicted"/>
<keyword evidence="1" id="KW-1133">Transmembrane helix</keyword>